<evidence type="ECO:0000256" key="1">
    <source>
        <dbReference type="SAM" id="Phobius"/>
    </source>
</evidence>
<keyword evidence="1" id="KW-0812">Transmembrane</keyword>
<gene>
    <name evidence="3" type="ORF">GCM10023156_15660</name>
</gene>
<dbReference type="Pfam" id="PF00487">
    <property type="entry name" value="FA_desaturase"/>
    <property type="match status" value="1"/>
</dbReference>
<evidence type="ECO:0000259" key="2">
    <source>
        <dbReference type="Pfam" id="PF00487"/>
    </source>
</evidence>
<name>A0ABP8MIJ8_9BACT</name>
<dbReference type="EMBL" id="BAABGA010000018">
    <property type="protein sequence ID" value="GAA4450063.1"/>
    <property type="molecule type" value="Genomic_DNA"/>
</dbReference>
<feature type="domain" description="Fatty acid desaturase" evidence="2">
    <location>
        <begin position="89"/>
        <end position="350"/>
    </location>
</feature>
<feature type="transmembrane region" description="Helical" evidence="1">
    <location>
        <begin position="167"/>
        <end position="195"/>
    </location>
</feature>
<keyword evidence="1" id="KW-1133">Transmembrane helix</keyword>
<dbReference type="Proteomes" id="UP001500840">
    <property type="component" value="Unassembled WGS sequence"/>
</dbReference>
<keyword evidence="1" id="KW-0472">Membrane</keyword>
<feature type="transmembrane region" description="Helical" evidence="1">
    <location>
        <begin position="45"/>
        <end position="66"/>
    </location>
</feature>
<protein>
    <submittedName>
        <fullName evidence="3">Fatty acid desaturase</fullName>
    </submittedName>
</protein>
<evidence type="ECO:0000313" key="3">
    <source>
        <dbReference type="EMBL" id="GAA4450063.1"/>
    </source>
</evidence>
<feature type="transmembrane region" description="Helical" evidence="1">
    <location>
        <begin position="227"/>
        <end position="251"/>
    </location>
</feature>
<comment type="caution">
    <text evidence="3">The sequence shown here is derived from an EMBL/GenBank/DDBJ whole genome shotgun (WGS) entry which is preliminary data.</text>
</comment>
<feature type="transmembrane region" description="Helical" evidence="1">
    <location>
        <begin position="257"/>
        <end position="274"/>
    </location>
</feature>
<organism evidence="3 4">
    <name type="scientific">Novipirellula rosea</name>
    <dbReference type="NCBI Taxonomy" id="1031540"/>
    <lineage>
        <taxon>Bacteria</taxon>
        <taxon>Pseudomonadati</taxon>
        <taxon>Planctomycetota</taxon>
        <taxon>Planctomycetia</taxon>
        <taxon>Pirellulales</taxon>
        <taxon>Pirellulaceae</taxon>
        <taxon>Novipirellula</taxon>
    </lineage>
</organism>
<keyword evidence="4" id="KW-1185">Reference proteome</keyword>
<proteinExistence type="predicted"/>
<accession>A0ABP8MIJ8</accession>
<reference evidence="4" key="1">
    <citation type="journal article" date="2019" name="Int. J. Syst. Evol. Microbiol.">
        <title>The Global Catalogue of Microorganisms (GCM) 10K type strain sequencing project: providing services to taxonomists for standard genome sequencing and annotation.</title>
        <authorList>
            <consortium name="The Broad Institute Genomics Platform"/>
            <consortium name="The Broad Institute Genome Sequencing Center for Infectious Disease"/>
            <person name="Wu L."/>
            <person name="Ma J."/>
        </authorList>
    </citation>
    <scope>NUCLEOTIDE SEQUENCE [LARGE SCALE GENOMIC DNA]</scope>
    <source>
        <strain evidence="4">JCM 17759</strain>
    </source>
</reference>
<evidence type="ECO:0000313" key="4">
    <source>
        <dbReference type="Proteomes" id="UP001500840"/>
    </source>
</evidence>
<dbReference type="RefSeq" id="WP_345320894.1">
    <property type="nucleotide sequence ID" value="NZ_BAABGA010000018.1"/>
</dbReference>
<feature type="transmembrane region" description="Helical" evidence="1">
    <location>
        <begin position="119"/>
        <end position="137"/>
    </location>
</feature>
<dbReference type="InterPro" id="IPR005804">
    <property type="entry name" value="FA_desaturase_dom"/>
</dbReference>
<sequence>MNQIQNSLASQISTAVIMSTNTTSSSEFSFTESRRLIGDLFRAQAWIYWTDFLLTYAAGAFCFTQVYGGPIYGRHQGFQGTFEQTFFFFASVLLFYRASLFIHEVVHQRTNERLKWFRIVWNLLCGIPFLIPSFVYYTHIDHHRRKHYGTDHDGEYLPLEHQRGWQILFYLSWCFVIPIVAMVRFLVLTPLAWVIPGFRAFVHQHASSMVMDPTYIRPLPTKKTLKIIYIQELGCFLWSLVIVVIAPLAVGQWPTPFLIHAYLLSVCIIFLNSVRTIGSHRWSNNGEEMEFLDQLLDSVNYPHHAWITELWGPVGTRFHALHHLFPSLPYHALPEAHRRLMASLPANSPYRLTEERSLTAGIISLVKRNRQHTTMQAASHQAST</sequence>
<feature type="transmembrane region" description="Helical" evidence="1">
    <location>
        <begin position="86"/>
        <end position="107"/>
    </location>
</feature>